<evidence type="ECO:0000313" key="3">
    <source>
        <dbReference type="Proteomes" id="UP000755585"/>
    </source>
</evidence>
<accession>A0ABS4UT86</accession>
<dbReference type="EMBL" id="JAGINT010000002">
    <property type="protein sequence ID" value="MBP2354759.1"/>
    <property type="molecule type" value="Genomic_DNA"/>
</dbReference>
<name>A0ABS4UT86_9ACTN</name>
<evidence type="ECO:0000256" key="1">
    <source>
        <dbReference type="SAM" id="MobiDB-lite"/>
    </source>
</evidence>
<dbReference type="Proteomes" id="UP000755585">
    <property type="component" value="Unassembled WGS sequence"/>
</dbReference>
<comment type="caution">
    <text evidence="2">The sequence shown here is derived from an EMBL/GenBank/DDBJ whole genome shotgun (WGS) entry which is preliminary data.</text>
</comment>
<feature type="compositionally biased region" description="Pro residues" evidence="1">
    <location>
        <begin position="154"/>
        <end position="170"/>
    </location>
</feature>
<gene>
    <name evidence="2" type="ORF">JOF29_005869</name>
</gene>
<protein>
    <submittedName>
        <fullName evidence="2">Uncharacterized protein</fullName>
    </submittedName>
</protein>
<feature type="compositionally biased region" description="Low complexity" evidence="1">
    <location>
        <begin position="171"/>
        <end position="185"/>
    </location>
</feature>
<feature type="compositionally biased region" description="Polar residues" evidence="1">
    <location>
        <begin position="220"/>
        <end position="235"/>
    </location>
</feature>
<proteinExistence type="predicted"/>
<sequence length="235" mass="25330">MRWAEHSRGVMEGFAEVRAFEDFDAYADLAGYEGLSLGDPQYPGAFAATSDLMAHVTGPSYSRNDLINDACRGPGIMHFDQFAHAVVANRLTELTHRDPYTQQAVRAQLIQPMLHAHWPTLPNTEAPTGHAVATEIRSSLDAKVAEIRHDHRLPPTPPTPQPPTPQPPAAHQPTAATADPTAPTPDAHKDTLNALGFLTAQAPPAGATRQGPPLGRGPTPSHQPRSTKPPNRTRD</sequence>
<evidence type="ECO:0000313" key="2">
    <source>
        <dbReference type="EMBL" id="MBP2354759.1"/>
    </source>
</evidence>
<organism evidence="2 3">
    <name type="scientific">Kribbella aluminosa</name>
    <dbReference type="NCBI Taxonomy" id="416017"/>
    <lineage>
        <taxon>Bacteria</taxon>
        <taxon>Bacillati</taxon>
        <taxon>Actinomycetota</taxon>
        <taxon>Actinomycetes</taxon>
        <taxon>Propionibacteriales</taxon>
        <taxon>Kribbellaceae</taxon>
        <taxon>Kribbella</taxon>
    </lineage>
</organism>
<dbReference type="RefSeq" id="WP_209697512.1">
    <property type="nucleotide sequence ID" value="NZ_BAAAVU010000008.1"/>
</dbReference>
<feature type="region of interest" description="Disordered" evidence="1">
    <location>
        <begin position="150"/>
        <end position="235"/>
    </location>
</feature>
<keyword evidence="3" id="KW-1185">Reference proteome</keyword>
<reference evidence="2 3" key="1">
    <citation type="submission" date="2021-03" db="EMBL/GenBank/DDBJ databases">
        <title>Sequencing the genomes of 1000 actinobacteria strains.</title>
        <authorList>
            <person name="Klenk H.-P."/>
        </authorList>
    </citation>
    <scope>NUCLEOTIDE SEQUENCE [LARGE SCALE GENOMIC DNA]</scope>
    <source>
        <strain evidence="2 3">DSM 18824</strain>
    </source>
</reference>